<dbReference type="PANTHER" id="PTHR46797:SF19">
    <property type="entry name" value="BLL2473 PROTEIN"/>
    <property type="match status" value="1"/>
</dbReference>
<dbReference type="GO" id="GO:0003677">
    <property type="term" value="F:DNA binding"/>
    <property type="evidence" value="ECO:0007669"/>
    <property type="project" value="UniProtKB-KW"/>
</dbReference>
<proteinExistence type="predicted"/>
<dbReference type="SMART" id="SM00530">
    <property type="entry name" value="HTH_XRE"/>
    <property type="match status" value="1"/>
</dbReference>
<dbReference type="CDD" id="cd00093">
    <property type="entry name" value="HTH_XRE"/>
    <property type="match status" value="1"/>
</dbReference>
<sequence length="195" mass="21741">MNDINVGHKIRAFRKGAGLTSKRLAELADITPSMLSQIEKGITNPSLQTLKLISVALNIPLFNFFLEDTNTEELVVRANQRKKITFPESGNVSYELLSPNLDGALELALMNLFPETASSMEPVAHKGEEIAFIMEGQVKLYLNDEVLLLNTGDSVKIPPYTKHKWENTSLNKVTVIFGVTPHAHQLKDRNSTVFH</sequence>
<dbReference type="InterPro" id="IPR014710">
    <property type="entry name" value="RmlC-like_jellyroll"/>
</dbReference>
<feature type="domain" description="HTH cro/C1-type" evidence="2">
    <location>
        <begin position="10"/>
        <end position="65"/>
    </location>
</feature>
<evidence type="ECO:0000256" key="1">
    <source>
        <dbReference type="ARBA" id="ARBA00023125"/>
    </source>
</evidence>
<dbReference type="SUPFAM" id="SSF47413">
    <property type="entry name" value="lambda repressor-like DNA-binding domains"/>
    <property type="match status" value="1"/>
</dbReference>
<accession>A0A9X6KM95</accession>
<dbReference type="GO" id="GO:0005829">
    <property type="term" value="C:cytosol"/>
    <property type="evidence" value="ECO:0007669"/>
    <property type="project" value="TreeGrafter"/>
</dbReference>
<dbReference type="PANTHER" id="PTHR46797">
    <property type="entry name" value="HTH-TYPE TRANSCRIPTIONAL REGULATOR"/>
    <property type="match status" value="1"/>
</dbReference>
<dbReference type="Pfam" id="PF01381">
    <property type="entry name" value="HTH_3"/>
    <property type="match status" value="1"/>
</dbReference>
<dbReference type="Proteomes" id="UP000194551">
    <property type="component" value="Unassembled WGS sequence"/>
</dbReference>
<dbReference type="Gene3D" id="2.60.120.10">
    <property type="entry name" value="Jelly Rolls"/>
    <property type="match status" value="1"/>
</dbReference>
<evidence type="ECO:0000313" key="3">
    <source>
        <dbReference type="EMBL" id="OUA09257.1"/>
    </source>
</evidence>
<dbReference type="InterPro" id="IPR001387">
    <property type="entry name" value="Cro/C1-type_HTH"/>
</dbReference>
<evidence type="ECO:0000313" key="4">
    <source>
        <dbReference type="Proteomes" id="UP000194551"/>
    </source>
</evidence>
<dbReference type="SUPFAM" id="SSF51182">
    <property type="entry name" value="RmlC-like cupins"/>
    <property type="match status" value="1"/>
</dbReference>
<dbReference type="Gene3D" id="1.10.260.40">
    <property type="entry name" value="lambda repressor-like DNA-binding domains"/>
    <property type="match status" value="1"/>
</dbReference>
<name>A0A9X6KM95_BACTU</name>
<keyword evidence="1" id="KW-0238">DNA-binding</keyword>
<dbReference type="InterPro" id="IPR050807">
    <property type="entry name" value="TransReg_Diox_bact_type"/>
</dbReference>
<dbReference type="GO" id="GO:0003700">
    <property type="term" value="F:DNA-binding transcription factor activity"/>
    <property type="evidence" value="ECO:0007669"/>
    <property type="project" value="TreeGrafter"/>
</dbReference>
<dbReference type="AlphaFoldDB" id="A0A9X6KM95"/>
<dbReference type="PROSITE" id="PS50943">
    <property type="entry name" value="HTH_CROC1"/>
    <property type="match status" value="1"/>
</dbReference>
<organism evidence="3 4">
    <name type="scientific">Bacillus thuringiensis</name>
    <dbReference type="NCBI Taxonomy" id="1428"/>
    <lineage>
        <taxon>Bacteria</taxon>
        <taxon>Bacillati</taxon>
        <taxon>Bacillota</taxon>
        <taxon>Bacilli</taxon>
        <taxon>Bacillales</taxon>
        <taxon>Bacillaceae</taxon>
        <taxon>Bacillus</taxon>
        <taxon>Bacillus cereus group</taxon>
    </lineage>
</organism>
<protein>
    <submittedName>
        <fullName evidence="3">MerR family transcriptional regulator</fullName>
    </submittedName>
</protein>
<dbReference type="EMBL" id="NFEM01000027">
    <property type="protein sequence ID" value="OUA09257.1"/>
    <property type="molecule type" value="Genomic_DNA"/>
</dbReference>
<comment type="caution">
    <text evidence="3">The sequence shown here is derived from an EMBL/GenBank/DDBJ whole genome shotgun (WGS) entry which is preliminary data.</text>
</comment>
<reference evidence="3 4" key="1">
    <citation type="submission" date="2016-10" db="EMBL/GenBank/DDBJ databases">
        <title>Comparative genomics of Bacillus thuringiensis reveals a path to pathogens against multiple invertebrate hosts.</title>
        <authorList>
            <person name="Zheng J."/>
            <person name="Gao Q."/>
            <person name="Liu H."/>
            <person name="Peng D."/>
            <person name="Ruan L."/>
            <person name="Sun M."/>
        </authorList>
    </citation>
    <scope>NUCLEOTIDE SEQUENCE [LARGE SCALE GENOMIC DNA]</scope>
    <source>
        <strain evidence="3">HD5</strain>
    </source>
</reference>
<dbReference type="RefSeq" id="WP_088010437.1">
    <property type="nucleotide sequence ID" value="NZ_CP072691.1"/>
</dbReference>
<dbReference type="Pfam" id="PF07883">
    <property type="entry name" value="Cupin_2"/>
    <property type="match status" value="1"/>
</dbReference>
<dbReference type="InterPro" id="IPR011051">
    <property type="entry name" value="RmlC_Cupin_sf"/>
</dbReference>
<dbReference type="InterPro" id="IPR010982">
    <property type="entry name" value="Lambda_DNA-bd_dom_sf"/>
</dbReference>
<gene>
    <name evidence="3" type="ORF">BK774_03790</name>
</gene>
<evidence type="ECO:0000259" key="2">
    <source>
        <dbReference type="PROSITE" id="PS50943"/>
    </source>
</evidence>
<dbReference type="InterPro" id="IPR013096">
    <property type="entry name" value="Cupin_2"/>
</dbReference>
<dbReference type="CDD" id="cd02209">
    <property type="entry name" value="cupin_XRE_C"/>
    <property type="match status" value="1"/>
</dbReference>